<dbReference type="EMBL" id="JAHQIW010004483">
    <property type="protein sequence ID" value="KAJ1362559.1"/>
    <property type="molecule type" value="Genomic_DNA"/>
</dbReference>
<organism evidence="2 3">
    <name type="scientific">Parelaphostrongylus tenuis</name>
    <name type="common">Meningeal worm</name>
    <dbReference type="NCBI Taxonomy" id="148309"/>
    <lineage>
        <taxon>Eukaryota</taxon>
        <taxon>Metazoa</taxon>
        <taxon>Ecdysozoa</taxon>
        <taxon>Nematoda</taxon>
        <taxon>Chromadorea</taxon>
        <taxon>Rhabditida</taxon>
        <taxon>Rhabditina</taxon>
        <taxon>Rhabditomorpha</taxon>
        <taxon>Strongyloidea</taxon>
        <taxon>Metastrongylidae</taxon>
        <taxon>Parelaphostrongylus</taxon>
    </lineage>
</organism>
<keyword evidence="3" id="KW-1185">Reference proteome</keyword>
<name>A0AAD5QV10_PARTN</name>
<feature type="region of interest" description="Disordered" evidence="1">
    <location>
        <begin position="1"/>
        <end position="20"/>
    </location>
</feature>
<evidence type="ECO:0000256" key="1">
    <source>
        <dbReference type="SAM" id="MobiDB-lite"/>
    </source>
</evidence>
<sequence>MRTLEEGCHGDKSSAEDRRKPPCILKNKLVMKLLDPTNSQHKVRYEHERRVQKLHYFNIDFMHETAFLQYKRKSVLS</sequence>
<dbReference type="AlphaFoldDB" id="A0AAD5QV10"/>
<gene>
    <name evidence="2" type="ORF">KIN20_022155</name>
</gene>
<comment type="caution">
    <text evidence="2">The sequence shown here is derived from an EMBL/GenBank/DDBJ whole genome shotgun (WGS) entry which is preliminary data.</text>
</comment>
<protein>
    <submittedName>
        <fullName evidence="2">Uncharacterized protein</fullName>
    </submittedName>
</protein>
<evidence type="ECO:0000313" key="2">
    <source>
        <dbReference type="EMBL" id="KAJ1362559.1"/>
    </source>
</evidence>
<proteinExistence type="predicted"/>
<evidence type="ECO:0000313" key="3">
    <source>
        <dbReference type="Proteomes" id="UP001196413"/>
    </source>
</evidence>
<reference evidence="2" key="1">
    <citation type="submission" date="2021-06" db="EMBL/GenBank/DDBJ databases">
        <title>Parelaphostrongylus tenuis whole genome reference sequence.</title>
        <authorList>
            <person name="Garwood T.J."/>
            <person name="Larsen P.A."/>
            <person name="Fountain-Jones N.M."/>
            <person name="Garbe J.R."/>
            <person name="Macchietto M.G."/>
            <person name="Kania S.A."/>
            <person name="Gerhold R.W."/>
            <person name="Richards J.E."/>
            <person name="Wolf T.M."/>
        </authorList>
    </citation>
    <scope>NUCLEOTIDE SEQUENCE</scope>
    <source>
        <strain evidence="2">MNPRO001-30</strain>
        <tissue evidence="2">Meninges</tissue>
    </source>
</reference>
<accession>A0AAD5QV10</accession>
<dbReference type="Proteomes" id="UP001196413">
    <property type="component" value="Unassembled WGS sequence"/>
</dbReference>